<dbReference type="CDD" id="cd12726">
    <property type="entry name" value="RRM2_CPEB2_like"/>
    <property type="match status" value="1"/>
</dbReference>
<reference evidence="11" key="2">
    <citation type="submission" date="2022-06" db="UniProtKB">
        <authorList>
            <consortium name="EnsemblMetazoa"/>
        </authorList>
    </citation>
    <scope>IDENTIFICATION</scope>
    <source>
        <strain evidence="11">PS312</strain>
    </source>
</reference>
<dbReference type="GO" id="GO:0005634">
    <property type="term" value="C:nucleus"/>
    <property type="evidence" value="ECO:0000318"/>
    <property type="project" value="GO_Central"/>
</dbReference>
<keyword evidence="12" id="KW-1185">Reference proteome</keyword>
<dbReference type="GO" id="GO:0000900">
    <property type="term" value="F:mRNA regulatory element binding translation repressor activity"/>
    <property type="evidence" value="ECO:0000318"/>
    <property type="project" value="GO_Central"/>
</dbReference>
<dbReference type="OrthoDB" id="10033548at2759"/>
<evidence type="ECO:0000313" key="11">
    <source>
        <dbReference type="EnsemblMetazoa" id="PPA28563.1"/>
    </source>
</evidence>
<evidence type="ECO:0000256" key="8">
    <source>
        <dbReference type="ARBA" id="ARBA00070028"/>
    </source>
</evidence>
<keyword evidence="1" id="KW-0217">Developmental protein</keyword>
<dbReference type="GO" id="GO:0005737">
    <property type="term" value="C:cytoplasm"/>
    <property type="evidence" value="ECO:0000318"/>
    <property type="project" value="GO_Central"/>
</dbReference>
<dbReference type="PANTHER" id="PTHR12566:SF12">
    <property type="entry name" value="TRANSLATIONAL REGULATOR ORB2"/>
    <property type="match status" value="1"/>
</dbReference>
<feature type="compositionally biased region" description="Acidic residues" evidence="9">
    <location>
        <begin position="72"/>
        <end position="82"/>
    </location>
</feature>
<comment type="function">
    <text evidence="6">Cytoplasmic polyadenylation element binding protein that binds to and regulates the translation of specific mRNAs. Essential for progression through meiosis. Involved in spermatogenesis.</text>
</comment>
<dbReference type="GO" id="GO:0043005">
    <property type="term" value="C:neuron projection"/>
    <property type="evidence" value="ECO:0000318"/>
    <property type="project" value="GO_Central"/>
</dbReference>
<evidence type="ECO:0000256" key="7">
    <source>
        <dbReference type="ARBA" id="ARBA00065903"/>
    </source>
</evidence>
<dbReference type="SUPFAM" id="SSF54928">
    <property type="entry name" value="RNA-binding domain, RBD"/>
    <property type="match status" value="1"/>
</dbReference>
<feature type="compositionally biased region" description="Basic and acidic residues" evidence="9">
    <location>
        <begin position="102"/>
        <end position="127"/>
    </location>
</feature>
<dbReference type="CDD" id="cd19757">
    <property type="entry name" value="Bbox1"/>
    <property type="match status" value="1"/>
</dbReference>
<dbReference type="InterPro" id="IPR000504">
    <property type="entry name" value="RRM_dom"/>
</dbReference>
<dbReference type="Gene3D" id="3.30.70.330">
    <property type="match status" value="2"/>
</dbReference>
<accession>A0A8R1YMY6</accession>
<proteinExistence type="predicted"/>
<keyword evidence="2" id="KW-0677">Repeat</keyword>
<organism evidence="11 12">
    <name type="scientific">Pristionchus pacificus</name>
    <name type="common">Parasitic nematode worm</name>
    <dbReference type="NCBI Taxonomy" id="54126"/>
    <lineage>
        <taxon>Eukaryota</taxon>
        <taxon>Metazoa</taxon>
        <taxon>Ecdysozoa</taxon>
        <taxon>Nematoda</taxon>
        <taxon>Chromadorea</taxon>
        <taxon>Rhabditida</taxon>
        <taxon>Rhabditina</taxon>
        <taxon>Diplogasteromorpha</taxon>
        <taxon>Diplogasteroidea</taxon>
        <taxon>Neodiplogasteridae</taxon>
        <taxon>Pristionchus</taxon>
    </lineage>
</organism>
<dbReference type="FunFam" id="4.10.640.40:FF:000001">
    <property type="entry name" value="Cytoplasmic polyadenylation element-binding 2 isoform X2"/>
    <property type="match status" value="1"/>
</dbReference>
<dbReference type="AlphaFoldDB" id="A0A2A6CI86"/>
<dbReference type="InterPro" id="IPR032296">
    <property type="entry name" value="CEBP_ZZ"/>
</dbReference>
<feature type="compositionally biased region" description="Polar residues" evidence="9">
    <location>
        <begin position="157"/>
        <end position="169"/>
    </location>
</feature>
<dbReference type="Pfam" id="PF16366">
    <property type="entry name" value="CEBP_ZZ"/>
    <property type="match status" value="1"/>
</dbReference>
<dbReference type="GO" id="GO:0043022">
    <property type="term" value="F:ribosome binding"/>
    <property type="evidence" value="ECO:0000318"/>
    <property type="project" value="GO_Central"/>
</dbReference>
<dbReference type="CDD" id="cd12724">
    <property type="entry name" value="RRM1_CPEB2_like"/>
    <property type="match status" value="1"/>
</dbReference>
<evidence type="ECO:0000256" key="4">
    <source>
        <dbReference type="ARBA" id="ARBA00022871"/>
    </source>
</evidence>
<reference evidence="12" key="1">
    <citation type="journal article" date="2008" name="Nat. Genet.">
        <title>The Pristionchus pacificus genome provides a unique perspective on nematode lifestyle and parasitism.</title>
        <authorList>
            <person name="Dieterich C."/>
            <person name="Clifton S.W."/>
            <person name="Schuster L.N."/>
            <person name="Chinwalla A."/>
            <person name="Delehaunty K."/>
            <person name="Dinkelacker I."/>
            <person name="Fulton L."/>
            <person name="Fulton R."/>
            <person name="Godfrey J."/>
            <person name="Minx P."/>
            <person name="Mitreva M."/>
            <person name="Roeseler W."/>
            <person name="Tian H."/>
            <person name="Witte H."/>
            <person name="Yang S.P."/>
            <person name="Wilson R.K."/>
            <person name="Sommer R.J."/>
        </authorList>
    </citation>
    <scope>NUCLEOTIDE SEQUENCE [LARGE SCALE GENOMIC DNA]</scope>
    <source>
        <strain evidence="12">PS312</strain>
    </source>
</reference>
<dbReference type="FunFam" id="3.30.70.330:FF:001423">
    <property type="entry name" value="Feminization Of Germline"/>
    <property type="match status" value="1"/>
</dbReference>
<feature type="compositionally biased region" description="Polar residues" evidence="9">
    <location>
        <begin position="128"/>
        <end position="140"/>
    </location>
</feature>
<accession>A0A2A6CI86</accession>
<dbReference type="GO" id="GO:0007283">
    <property type="term" value="P:spermatogenesis"/>
    <property type="evidence" value="ECO:0000318"/>
    <property type="project" value="GO_Central"/>
</dbReference>
<dbReference type="InterPro" id="IPR012677">
    <property type="entry name" value="Nucleotide-bd_a/b_plait_sf"/>
</dbReference>
<dbReference type="PANTHER" id="PTHR12566">
    <property type="entry name" value="CYTOPLASMIC POLYADENYLATION ELEMENT BINDING PROTEIN CPEB"/>
    <property type="match status" value="1"/>
</dbReference>
<dbReference type="Gene3D" id="4.10.640.40">
    <property type="entry name" value="Cytoplasmic polyadenylation element-binding protein, ZZ domain"/>
    <property type="match status" value="1"/>
</dbReference>
<dbReference type="SMART" id="SM00360">
    <property type="entry name" value="RRM"/>
    <property type="match status" value="2"/>
</dbReference>
<dbReference type="PROSITE" id="PS50102">
    <property type="entry name" value="RRM"/>
    <property type="match status" value="2"/>
</dbReference>
<evidence type="ECO:0000313" key="12">
    <source>
        <dbReference type="Proteomes" id="UP000005239"/>
    </source>
</evidence>
<dbReference type="InterPro" id="IPR035979">
    <property type="entry name" value="RBD_domain_sf"/>
</dbReference>
<sequence length="543" mass="61978">MNKSKLLCPEHSQPHLILLLISYHFHLPRAVSLPILARIEIAMTSKHNFKLHDDNFWTNAFRLCDELRSETEDTTDDEEDEVKEAPPPSVARPRLCLKRASKRDEWHDEDHSDVPPDHWDDGRDTDSHASSWDLQRTASTPGGGDSADDEDVRSEIWSDSSQSLANSHHPMLSNQHIPVIDDKYMEYYEFLADGFDKLVQEVESHRPALPSWMLAVGDLERGGDRIGRFPPRPQRRANDRYPMASFECGEKAGLGCPALKPKLYHQHNPGPEVFSRKVFVGGLPVDVDEDELLTTFSPFGHLCIDWPNKQMNGMPGTLDRTFPPKGYVFLIFQYELSVRKLVEACTCEEEKLFFAISSPMSPQKLVQIRPWKLADADYIVDVNMPINPRRVIFVGGVPRPIRAVELAHIMDKLYGSVVCAGIDTDLEYKYPKGAGRVAFTNEASFIRAITDRYAQLSHGEQRVRVEMKPYVLDDQPCDECDGMAARHAPFFCPHLECLQYYCESCWTELHACPTREHHKPLSCWTELHACPTREHHKPLVKEA</sequence>
<evidence type="ECO:0000256" key="2">
    <source>
        <dbReference type="ARBA" id="ARBA00022737"/>
    </source>
</evidence>
<dbReference type="EnsemblMetazoa" id="PPA28563.1">
    <property type="protein sequence ID" value="PPA28563.1"/>
    <property type="gene ID" value="WBGene00118117"/>
</dbReference>
<feature type="region of interest" description="Disordered" evidence="9">
    <location>
        <begin position="70"/>
        <end position="169"/>
    </location>
</feature>
<dbReference type="GO" id="GO:0030154">
    <property type="term" value="P:cell differentiation"/>
    <property type="evidence" value="ECO:0007669"/>
    <property type="project" value="UniProtKB-KW"/>
</dbReference>
<dbReference type="InterPro" id="IPR034819">
    <property type="entry name" value="CPEB"/>
</dbReference>
<dbReference type="GO" id="GO:0045202">
    <property type="term" value="C:synapse"/>
    <property type="evidence" value="ECO:0000318"/>
    <property type="project" value="GO_Central"/>
</dbReference>
<protein>
    <recommendedName>
        <fullName evidence="8">Cytoplasmic polyadenylation element-binding protein 1</fullName>
    </recommendedName>
</protein>
<dbReference type="Proteomes" id="UP000005239">
    <property type="component" value="Unassembled WGS sequence"/>
</dbReference>
<dbReference type="InterPro" id="IPR038446">
    <property type="entry name" value="CEBP_ZZ_sf"/>
</dbReference>
<comment type="subunit">
    <text evidence="7">Interacts with fbf-1.</text>
</comment>
<keyword evidence="3" id="KW-0221">Differentiation</keyword>
<evidence type="ECO:0000256" key="6">
    <source>
        <dbReference type="ARBA" id="ARBA00058170"/>
    </source>
</evidence>
<evidence type="ECO:0000256" key="5">
    <source>
        <dbReference type="ARBA" id="ARBA00022884"/>
    </source>
</evidence>
<dbReference type="Pfam" id="PF16367">
    <property type="entry name" value="RRM_7"/>
    <property type="match status" value="1"/>
</dbReference>
<keyword evidence="5" id="KW-0694">RNA-binding</keyword>
<feature type="domain" description="RRM" evidence="10">
    <location>
        <begin position="276"/>
        <end position="378"/>
    </location>
</feature>
<evidence type="ECO:0000256" key="1">
    <source>
        <dbReference type="ARBA" id="ARBA00022473"/>
    </source>
</evidence>
<evidence type="ECO:0000259" key="10">
    <source>
        <dbReference type="PROSITE" id="PS50102"/>
    </source>
</evidence>
<dbReference type="GO" id="GO:0008135">
    <property type="term" value="F:translation factor activity, RNA binding"/>
    <property type="evidence" value="ECO:0000318"/>
    <property type="project" value="GO_Central"/>
</dbReference>
<name>A0A2A6CI86_PRIPA</name>
<dbReference type="GO" id="GO:0003730">
    <property type="term" value="F:mRNA 3'-UTR binding"/>
    <property type="evidence" value="ECO:0000318"/>
    <property type="project" value="GO_Central"/>
</dbReference>
<evidence type="ECO:0000256" key="9">
    <source>
        <dbReference type="SAM" id="MobiDB-lite"/>
    </source>
</evidence>
<dbReference type="GO" id="GO:2000766">
    <property type="term" value="P:negative regulation of cytoplasmic translation"/>
    <property type="evidence" value="ECO:0000318"/>
    <property type="project" value="GO_Central"/>
</dbReference>
<keyword evidence="4" id="KW-0744">Spermatogenesis</keyword>
<feature type="domain" description="RRM" evidence="10">
    <location>
        <begin position="390"/>
        <end position="470"/>
    </location>
</feature>
<evidence type="ECO:0000256" key="3">
    <source>
        <dbReference type="ARBA" id="ARBA00022782"/>
    </source>
</evidence>
<gene>
    <name evidence="11" type="primary">WBGene00118117</name>
</gene>